<comment type="caution">
    <text evidence="2">The sequence shown here is derived from an EMBL/GenBank/DDBJ whole genome shotgun (WGS) entry which is preliminary data.</text>
</comment>
<keyword evidence="3" id="KW-1185">Reference proteome</keyword>
<reference evidence="2 3" key="1">
    <citation type="submission" date="2024-09" db="EMBL/GenBank/DDBJ databases">
        <authorList>
            <person name="Sun Q."/>
            <person name="Mori K."/>
        </authorList>
    </citation>
    <scope>NUCLEOTIDE SEQUENCE [LARGE SCALE GENOMIC DNA]</scope>
    <source>
        <strain evidence="2 3">CCM 8654</strain>
    </source>
</reference>
<evidence type="ECO:0000313" key="2">
    <source>
        <dbReference type="EMBL" id="MFC0222166.1"/>
    </source>
</evidence>
<organism evidence="2 3">
    <name type="scientific">Nocardioides zeicaulis</name>
    <dbReference type="NCBI Taxonomy" id="1776857"/>
    <lineage>
        <taxon>Bacteria</taxon>
        <taxon>Bacillati</taxon>
        <taxon>Actinomycetota</taxon>
        <taxon>Actinomycetes</taxon>
        <taxon>Propionibacteriales</taxon>
        <taxon>Nocardioidaceae</taxon>
        <taxon>Nocardioides</taxon>
    </lineage>
</organism>
<keyword evidence="1" id="KW-0812">Transmembrane</keyword>
<feature type="transmembrane region" description="Helical" evidence="1">
    <location>
        <begin position="130"/>
        <end position="149"/>
    </location>
</feature>
<dbReference type="RefSeq" id="WP_378517825.1">
    <property type="nucleotide sequence ID" value="NZ_CBCSDI010000010.1"/>
</dbReference>
<dbReference type="Proteomes" id="UP001589698">
    <property type="component" value="Unassembled WGS sequence"/>
</dbReference>
<proteinExistence type="predicted"/>
<evidence type="ECO:0000256" key="1">
    <source>
        <dbReference type="SAM" id="Phobius"/>
    </source>
</evidence>
<evidence type="ECO:0000313" key="3">
    <source>
        <dbReference type="Proteomes" id="UP001589698"/>
    </source>
</evidence>
<keyword evidence="1" id="KW-1133">Transmembrane helix</keyword>
<gene>
    <name evidence="2" type="ORF">ACFFJG_06705</name>
</gene>
<protein>
    <submittedName>
        <fullName evidence="2">Uncharacterized protein</fullName>
    </submittedName>
</protein>
<name>A0ABV6DZL1_9ACTN</name>
<feature type="transmembrane region" description="Helical" evidence="1">
    <location>
        <begin position="179"/>
        <end position="198"/>
    </location>
</feature>
<dbReference type="EMBL" id="JBHLXH010000001">
    <property type="protein sequence ID" value="MFC0222166.1"/>
    <property type="molecule type" value="Genomic_DNA"/>
</dbReference>
<feature type="transmembrane region" description="Helical" evidence="1">
    <location>
        <begin position="155"/>
        <end position="172"/>
    </location>
</feature>
<accession>A0ABV6DZL1</accession>
<keyword evidence="1" id="KW-0472">Membrane</keyword>
<sequence>MSDHQPIYVVSTGASDDDVARLRARLGRGAAVLTAPTAEARRVVEPLVSGLGIKPRPEVELAPVRFPDVDRGHRLDDLVRAHAVHDRFRDVVVVADPATVTLLLRVLAPDQLPESGPVTRVGLPRGNRPVPFVPTLVAGVLLALVAGVMAIVLPWWLVPLLVVGTGLVLLVVPGQRTTGLTVLAASGVAAVVEFLGIAGSSRFPGSW</sequence>